<accession>A0AAV2CXX4</accession>
<keyword evidence="3" id="KW-1185">Reference proteome</keyword>
<evidence type="ECO:0000313" key="3">
    <source>
        <dbReference type="Proteomes" id="UP001497516"/>
    </source>
</evidence>
<reference evidence="2 3" key="1">
    <citation type="submission" date="2024-04" db="EMBL/GenBank/DDBJ databases">
        <authorList>
            <person name="Fracassetti M."/>
        </authorList>
    </citation>
    <scope>NUCLEOTIDE SEQUENCE [LARGE SCALE GENOMIC DNA]</scope>
</reference>
<feature type="region of interest" description="Disordered" evidence="1">
    <location>
        <begin position="1"/>
        <end position="108"/>
    </location>
</feature>
<name>A0AAV2CXX4_9ROSI</name>
<organism evidence="2 3">
    <name type="scientific">Linum trigynum</name>
    <dbReference type="NCBI Taxonomy" id="586398"/>
    <lineage>
        <taxon>Eukaryota</taxon>
        <taxon>Viridiplantae</taxon>
        <taxon>Streptophyta</taxon>
        <taxon>Embryophyta</taxon>
        <taxon>Tracheophyta</taxon>
        <taxon>Spermatophyta</taxon>
        <taxon>Magnoliopsida</taxon>
        <taxon>eudicotyledons</taxon>
        <taxon>Gunneridae</taxon>
        <taxon>Pentapetalae</taxon>
        <taxon>rosids</taxon>
        <taxon>fabids</taxon>
        <taxon>Malpighiales</taxon>
        <taxon>Linaceae</taxon>
        <taxon>Linum</taxon>
    </lineage>
</organism>
<gene>
    <name evidence="2" type="ORF">LTRI10_LOCUS8342</name>
</gene>
<evidence type="ECO:0000313" key="2">
    <source>
        <dbReference type="EMBL" id="CAL1360941.1"/>
    </source>
</evidence>
<dbReference type="EMBL" id="OZ034814">
    <property type="protein sequence ID" value="CAL1360941.1"/>
    <property type="molecule type" value="Genomic_DNA"/>
</dbReference>
<sequence>MVPTGVDVGSEIRENPSHAGNSFSKLGSEPSFLSTPPGPDMMEARGNWKATGFEGEPMFGDPRRGGTGPLDLTRAREEKELNFVGKDGTWVDPGPLGADRGSISNPSQARWVGPKLAKLDLV</sequence>
<dbReference type="AlphaFoldDB" id="A0AAV2CXX4"/>
<dbReference type="Proteomes" id="UP001497516">
    <property type="component" value="Chromosome 10"/>
</dbReference>
<protein>
    <submittedName>
        <fullName evidence="2">Uncharacterized protein</fullName>
    </submittedName>
</protein>
<proteinExistence type="predicted"/>
<evidence type="ECO:0000256" key="1">
    <source>
        <dbReference type="SAM" id="MobiDB-lite"/>
    </source>
</evidence>